<reference evidence="1 2" key="1">
    <citation type="journal article" date="2013" name="Genome Announc.">
        <title>Draft genome sequence of an Actinobacterium, Brachybacterium muris strain UCD-AY4.</title>
        <authorList>
            <person name="Lo J.R."/>
            <person name="Lang J.M."/>
            <person name="Darling A.E."/>
            <person name="Eisen J.A."/>
            <person name="Coil D.A."/>
        </authorList>
    </citation>
    <scope>NUCLEOTIDE SEQUENCE [LARGE SCALE GENOMIC DNA]</scope>
    <source>
        <strain evidence="1 2">UCD-AY4</strain>
    </source>
</reference>
<evidence type="ECO:0000313" key="1">
    <source>
        <dbReference type="EMBL" id="EYT50457.1"/>
    </source>
</evidence>
<dbReference type="EMBL" id="AORC01000004">
    <property type="protein sequence ID" value="EYT50457.1"/>
    <property type="molecule type" value="Genomic_DNA"/>
</dbReference>
<dbReference type="AlphaFoldDB" id="A0A022KWD5"/>
<name>A0A022KWD5_9MICO</name>
<organism evidence="1 2">
    <name type="scientific">Brachybacterium muris UCD-AY4</name>
    <dbReference type="NCBI Taxonomy" id="1249481"/>
    <lineage>
        <taxon>Bacteria</taxon>
        <taxon>Bacillati</taxon>
        <taxon>Actinomycetota</taxon>
        <taxon>Actinomycetes</taxon>
        <taxon>Micrococcales</taxon>
        <taxon>Dermabacteraceae</taxon>
        <taxon>Brachybacterium</taxon>
    </lineage>
</organism>
<comment type="caution">
    <text evidence="1">The sequence shown here is derived from an EMBL/GenBank/DDBJ whole genome shotgun (WGS) entry which is preliminary data.</text>
</comment>
<dbReference type="STRING" id="1249481.D641_0104115"/>
<proteinExistence type="predicted"/>
<dbReference type="InterPro" id="IPR024479">
    <property type="entry name" value="DUF3866"/>
</dbReference>
<dbReference type="RefSeq" id="WP_031306919.1">
    <property type="nucleotide sequence ID" value="NZ_AORC01000004.1"/>
</dbReference>
<dbReference type="OrthoDB" id="3401376at2"/>
<evidence type="ECO:0000313" key="2">
    <source>
        <dbReference type="Proteomes" id="UP000019754"/>
    </source>
</evidence>
<protein>
    <recommendedName>
        <fullName evidence="3">DUF3866 domain-containing protein</fullName>
    </recommendedName>
</protein>
<evidence type="ECO:0008006" key="3">
    <source>
        <dbReference type="Google" id="ProtNLM"/>
    </source>
</evidence>
<accession>A0A022KWD5</accession>
<dbReference type="Proteomes" id="UP000019754">
    <property type="component" value="Unassembled WGS sequence"/>
</dbReference>
<dbReference type="HOGENOM" id="CLU_042007_0_0_11"/>
<sequence length="371" mass="38766">MLHWERGTVVELRAGWAGVTRLLVRLEDIDQTVKALAYPELTGSPGMGESVLLNTNALRRDLGTGGEALVVARPEAQQEPQQIDGHMVKARYTPMQTMVDAIDDPASEHYETLRSADGLDGMPVVVADLHSSLPAVVAGIRADAPAARIAYVHTDAAALPAAYSATAAALRAEGLLEATISAGQSFGGDLEAVTVHSALLGARHVVGADVAVVIQGPGNLGTGTGWGFSGVQAAEAVHAAHVLGGTPIAALRVSSADPRERHRGLSHHSATMFGRATLAPLLLPVLPTDDPQYSEFHASVAEQVESTIMGVGRERGVEHHNIALRSEGLRAALDVLPVKLSTMGRGLDEDPEAFLYAALAGRCAAGLTTQR</sequence>
<dbReference type="Pfam" id="PF12982">
    <property type="entry name" value="DUF3866"/>
    <property type="match status" value="1"/>
</dbReference>
<gene>
    <name evidence="1" type="ORF">D641_0104115</name>
</gene>
<keyword evidence="2" id="KW-1185">Reference proteome</keyword>